<dbReference type="GO" id="GO:0016787">
    <property type="term" value="F:hydrolase activity"/>
    <property type="evidence" value="ECO:0007669"/>
    <property type="project" value="UniProtKB-KW"/>
</dbReference>
<dbReference type="SUPFAM" id="SSF63817">
    <property type="entry name" value="Sortase"/>
    <property type="match status" value="1"/>
</dbReference>
<gene>
    <name evidence="3" type="ORF">A3A93_00800</name>
</gene>
<evidence type="ECO:0000313" key="4">
    <source>
        <dbReference type="Proteomes" id="UP000177141"/>
    </source>
</evidence>
<keyword evidence="2" id="KW-0812">Transmembrane</keyword>
<dbReference type="InterPro" id="IPR005754">
    <property type="entry name" value="Sortase"/>
</dbReference>
<dbReference type="NCBIfam" id="TIGR01076">
    <property type="entry name" value="sortase_fam"/>
    <property type="match status" value="1"/>
</dbReference>
<dbReference type="AlphaFoldDB" id="A0A1F7IVK6"/>
<evidence type="ECO:0000256" key="1">
    <source>
        <dbReference type="ARBA" id="ARBA00022801"/>
    </source>
</evidence>
<sequence>MALKVYTKHIDSKGRRMMRYFSYVILLTGLALMFWAFYPMLSFEVYARLFIRKYTTTPIPESNIASSLRFAQSVYADNRGFSSNLRDFTQANVWFPVSNIAGAQKKIDLKSYTLSIPKLNLKNLNVVVGGDDLSKSLVHYLPTSKPGAYGKVAVFGHSTLPQLFNPKDYKSVFTYLPKMDIGDKIVVNVGDKQYEYEVFDMYIVEPNEVSVLEQNFNASYLMLVTCVPPGTYKERLIVEAKLNQHSNL</sequence>
<dbReference type="Gene3D" id="2.40.260.10">
    <property type="entry name" value="Sortase"/>
    <property type="match status" value="1"/>
</dbReference>
<dbReference type="STRING" id="1802061.A3A93_00800"/>
<evidence type="ECO:0008006" key="5">
    <source>
        <dbReference type="Google" id="ProtNLM"/>
    </source>
</evidence>
<accession>A0A1F7IVK6</accession>
<evidence type="ECO:0000313" key="3">
    <source>
        <dbReference type="EMBL" id="OGK47399.1"/>
    </source>
</evidence>
<keyword evidence="2" id="KW-0472">Membrane</keyword>
<organism evidence="3 4">
    <name type="scientific">Candidatus Roizmanbacteria bacterium RIFCSPLOWO2_01_FULL_38_12</name>
    <dbReference type="NCBI Taxonomy" id="1802061"/>
    <lineage>
        <taxon>Bacteria</taxon>
        <taxon>Candidatus Roizmaniibacteriota</taxon>
    </lineage>
</organism>
<proteinExistence type="predicted"/>
<dbReference type="InterPro" id="IPR023365">
    <property type="entry name" value="Sortase_dom-sf"/>
</dbReference>
<dbReference type="Proteomes" id="UP000177141">
    <property type="component" value="Unassembled WGS sequence"/>
</dbReference>
<comment type="caution">
    <text evidence="3">The sequence shown here is derived from an EMBL/GenBank/DDBJ whole genome shotgun (WGS) entry which is preliminary data.</text>
</comment>
<evidence type="ECO:0000256" key="2">
    <source>
        <dbReference type="SAM" id="Phobius"/>
    </source>
</evidence>
<dbReference type="Pfam" id="PF04203">
    <property type="entry name" value="Sortase"/>
    <property type="match status" value="1"/>
</dbReference>
<protein>
    <recommendedName>
        <fullName evidence="5">Sortase</fullName>
    </recommendedName>
</protein>
<reference evidence="3 4" key="1">
    <citation type="journal article" date="2016" name="Nat. Commun.">
        <title>Thousands of microbial genomes shed light on interconnected biogeochemical processes in an aquifer system.</title>
        <authorList>
            <person name="Anantharaman K."/>
            <person name="Brown C.T."/>
            <person name="Hug L.A."/>
            <person name="Sharon I."/>
            <person name="Castelle C.J."/>
            <person name="Probst A.J."/>
            <person name="Thomas B.C."/>
            <person name="Singh A."/>
            <person name="Wilkins M.J."/>
            <person name="Karaoz U."/>
            <person name="Brodie E.L."/>
            <person name="Williams K.H."/>
            <person name="Hubbard S.S."/>
            <person name="Banfield J.F."/>
        </authorList>
    </citation>
    <scope>NUCLEOTIDE SEQUENCE [LARGE SCALE GENOMIC DNA]</scope>
</reference>
<feature type="transmembrane region" description="Helical" evidence="2">
    <location>
        <begin position="20"/>
        <end position="38"/>
    </location>
</feature>
<dbReference type="EMBL" id="MGAL01000032">
    <property type="protein sequence ID" value="OGK47399.1"/>
    <property type="molecule type" value="Genomic_DNA"/>
</dbReference>
<keyword evidence="2" id="KW-1133">Transmembrane helix</keyword>
<keyword evidence="1" id="KW-0378">Hydrolase</keyword>
<name>A0A1F7IVK6_9BACT</name>